<sequence>MANGIELAPLVVEVNTDLNGFNRGMDTVERKGEQTANNASSRLKKIGDGLTKVGDKLTTHVSLPLLAVGGVALKTGMDFEAEMSRVKAISGATGDEFKLLEDQALSLGQSTAFSASECAQGMENLASAGFSVNEITEAMPGLLDLAASSGEDLASSSEIAASTLRGFGLEAKTAGHVADVLAKNAADTNAAVSDTGEAMKYAAPVAHSFGLTMEEVTAAIGLMANAGIKGSQAGTTLRASLTRLAKPAKPAKEAMAEIGFTAFDTTGKMKPLNVMIGDLQTSLKGMTDQQKNATIATIFGQEALSGILALMDAGPSKINELTNGFNNCDGAASEMARTMQDNTKASIEQAWGAMETASIKMLQVAAPAIKSIADGIGNLADKFSALTPKTQELILKMGLAAVAAGPLLSVVGKGISLFTTLGPLIAGAGTATAGAGVAAGGAAVGFGALSTVALPLVAIIGAVAGGIYLFTKNTELMSGSCLKSSEDLGVVGNALEMLHGDYALTADEMDKMNIKHKEWSDKISPETQKALTETSDKIAKLNYELESTNGLDGVITKTQIDGLKKRTDDLFNETIEKIKQRAPETQKAMAEAFKADDGKLDENEKKLEEFFNQSQNKQIEEVKGYQKQINDIYAKAAEENRDLKQDEIQAIQDLTIKMGNVNLNNTVKNNEELIAAQADFNARIKNLDMNGLSSLLNEKAKARDKELASIRQNYDKQIEELKLYRPQMNAEQQKACDDQIAKLEKLKTDSLNKEKEKYQGFLNEAMKKYPQLIDYINTSNGEIMTDEEQNNKKRLTRYAEHMEGMMGATKSGYYKIKNTVDGSMHDCYVEVDEASGQIVGAWDRSTGQIYGNPIKAREDINQDLKNGVAFEPIVNSYDSKKQEVWNNAIKVQCSQDWDIFGWVKSAWNGIRNWFSSHPVSVSTTGGFGNASSHYNGLDYVPYDGYLARLHKGERVMTADENAKYSNSNNTTSTVINFNGTYGFKDRSDIDYFMNQAAIKLKGVR</sequence>
<reference evidence="5" key="2">
    <citation type="submission" date="2020-07" db="EMBL/GenBank/DDBJ databases">
        <authorList>
            <consortium name="NCBI Pathogen Detection Project"/>
        </authorList>
    </citation>
    <scope>NUCLEOTIDE SEQUENCE</scope>
    <source>
        <strain evidence="5">C8</strain>
    </source>
</reference>
<dbReference type="InterPro" id="IPR010090">
    <property type="entry name" value="Phage_tape_meas"/>
</dbReference>
<dbReference type="NCBIfam" id="TIGR01760">
    <property type="entry name" value="tape_meas_TP901"/>
    <property type="match status" value="1"/>
</dbReference>
<dbReference type="PANTHER" id="PTHR37813">
    <property type="entry name" value="FELS-2 PROPHAGE PROTEIN"/>
    <property type="match status" value="1"/>
</dbReference>
<evidence type="ECO:0000256" key="1">
    <source>
        <dbReference type="ARBA" id="ARBA00022612"/>
    </source>
</evidence>
<keyword evidence="3" id="KW-1133">Transmembrane helix</keyword>
<dbReference type="Pfam" id="PF10145">
    <property type="entry name" value="PhageMin_Tail"/>
    <property type="match status" value="1"/>
</dbReference>
<evidence type="ECO:0000259" key="4">
    <source>
        <dbReference type="Pfam" id="PF10145"/>
    </source>
</evidence>
<proteinExistence type="predicted"/>
<feature type="transmembrane region" description="Helical" evidence="3">
    <location>
        <begin position="424"/>
        <end position="446"/>
    </location>
</feature>
<evidence type="ECO:0000313" key="5">
    <source>
        <dbReference type="EMBL" id="HAT4306272.1"/>
    </source>
</evidence>
<feature type="domain" description="Phage tail tape measure protein" evidence="4">
    <location>
        <begin position="101"/>
        <end position="300"/>
    </location>
</feature>
<keyword evidence="1" id="KW-1188">Viral release from host cell</keyword>
<evidence type="ECO:0000256" key="2">
    <source>
        <dbReference type="SAM" id="Coils"/>
    </source>
</evidence>
<feature type="transmembrane region" description="Helical" evidence="3">
    <location>
        <begin position="452"/>
        <end position="470"/>
    </location>
</feature>
<keyword evidence="3" id="KW-0812">Transmembrane</keyword>
<dbReference type="Proteomes" id="UP000859547">
    <property type="component" value="Unassembled WGS sequence"/>
</dbReference>
<dbReference type="EMBL" id="DACTCB010000001">
    <property type="protein sequence ID" value="HAT4306272.1"/>
    <property type="molecule type" value="Genomic_DNA"/>
</dbReference>
<evidence type="ECO:0000256" key="3">
    <source>
        <dbReference type="SAM" id="Phobius"/>
    </source>
</evidence>
<comment type="caution">
    <text evidence="5">The sequence shown here is derived from an EMBL/GenBank/DDBJ whole genome shotgun (WGS) entry which is preliminary data.</text>
</comment>
<keyword evidence="2" id="KW-0175">Coiled coil</keyword>
<organism evidence="5">
    <name type="scientific">Clostridium perfringens</name>
    <dbReference type="NCBI Taxonomy" id="1502"/>
    <lineage>
        <taxon>Bacteria</taxon>
        <taxon>Bacillati</taxon>
        <taxon>Bacillota</taxon>
        <taxon>Clostridia</taxon>
        <taxon>Eubacteriales</taxon>
        <taxon>Clostridiaceae</taxon>
        <taxon>Clostridium</taxon>
    </lineage>
</organism>
<dbReference type="PANTHER" id="PTHR37813:SF1">
    <property type="entry name" value="FELS-2 PROPHAGE PROTEIN"/>
    <property type="match status" value="1"/>
</dbReference>
<name>A0A8H9UVE9_CLOPF</name>
<dbReference type="AlphaFoldDB" id="A0A8H9UVE9"/>
<gene>
    <name evidence="5" type="ORF">I9080_000020</name>
</gene>
<reference evidence="5" key="1">
    <citation type="journal article" date="2018" name="Genome Biol.">
        <title>SKESA: strategic k-mer extension for scrupulous assemblies.</title>
        <authorList>
            <person name="Souvorov A."/>
            <person name="Agarwala R."/>
            <person name="Lipman D.J."/>
        </authorList>
    </citation>
    <scope>NUCLEOTIDE SEQUENCE</scope>
    <source>
        <strain evidence="5">C8</strain>
    </source>
</reference>
<feature type="coiled-coil region" evidence="2">
    <location>
        <begin position="600"/>
        <end position="654"/>
    </location>
</feature>
<accession>A0A8H9UVE9</accession>
<protein>
    <submittedName>
        <fullName evidence="5">Phage tail tape measure protein</fullName>
    </submittedName>
</protein>
<keyword evidence="3" id="KW-0472">Membrane</keyword>